<keyword evidence="2" id="KW-0238">DNA-binding</keyword>
<feature type="domain" description="Response regulatory" evidence="6">
    <location>
        <begin position="3"/>
        <end position="120"/>
    </location>
</feature>
<dbReference type="KEGG" id="coh:EAV92_02445"/>
<evidence type="ECO:0000259" key="5">
    <source>
        <dbReference type="PROSITE" id="PS01124"/>
    </source>
</evidence>
<dbReference type="PROSITE" id="PS01124">
    <property type="entry name" value="HTH_ARAC_FAMILY_2"/>
    <property type="match status" value="1"/>
</dbReference>
<protein>
    <submittedName>
        <fullName evidence="7">Response regulator</fullName>
    </submittedName>
</protein>
<dbReference type="RefSeq" id="WP_123039605.1">
    <property type="nucleotide sequence ID" value="NZ_CP033433.1"/>
</dbReference>
<evidence type="ECO:0000256" key="1">
    <source>
        <dbReference type="ARBA" id="ARBA00023015"/>
    </source>
</evidence>
<sequence>MNRLLIIDDEPYIVESMEEMLSEIEDLELEIHTAYSSEEAVEILTRKKIDIVLSDIRMPGMDGLQLQERILERWPRCQVIFLTGMSDFSSIQQAIRNRGTDYILKTEGDEAIERAIRQAVARIREESLNEQFLLRAKDQLWQALPLLRKDWFMGLLDPQSASSSLKPAKMEELGVLLRPDRPVLLVAGRVDRWREEDGDSGRTLLLYAIQNIAEEYLSRVLFLPILLEGSHFAWMIQPALPYEADWEDTAGFVLGTLESIQATCRDLLRLPVSFVTTGSAAAWDRLAATYRHLRQTMILGLGDGQDMLITYCETETEDADGSPVFAGRLSELEQMLESGRQQEWDRLLDESFQAGFKTFASYAEFYYAVALMLLRQLNAAGAESPEGGDTAKRLMDLDGHPTKEAAVSYLKETASRLLERRKRTVDERTVKIIQKLNHHIREHLADDLSLDTLASVVYLNASYLSTLYKQSTGRNLFDYISELRIDMAKELLARSPLKIHEIAVQVGFATAGYFTRFFKRHTGTTPQEYRAAHEK</sequence>
<evidence type="ECO:0000256" key="3">
    <source>
        <dbReference type="ARBA" id="ARBA00023163"/>
    </source>
</evidence>
<dbReference type="AlphaFoldDB" id="A0A3G3JTK5"/>
<dbReference type="InterPro" id="IPR001789">
    <property type="entry name" value="Sig_transdc_resp-reg_receiver"/>
</dbReference>
<dbReference type="PRINTS" id="PR00032">
    <property type="entry name" value="HTHARAC"/>
</dbReference>
<dbReference type="Pfam" id="PF12833">
    <property type="entry name" value="HTH_18"/>
    <property type="match status" value="1"/>
</dbReference>
<feature type="modified residue" description="4-aspartylphosphate" evidence="4">
    <location>
        <position position="55"/>
    </location>
</feature>
<organism evidence="7 8">
    <name type="scientific">Cohnella candidum</name>
    <dbReference type="NCBI Taxonomy" id="2674991"/>
    <lineage>
        <taxon>Bacteria</taxon>
        <taxon>Bacillati</taxon>
        <taxon>Bacillota</taxon>
        <taxon>Bacilli</taxon>
        <taxon>Bacillales</taxon>
        <taxon>Paenibacillaceae</taxon>
        <taxon>Cohnella</taxon>
    </lineage>
</organism>
<dbReference type="Pfam" id="PF00072">
    <property type="entry name" value="Response_reg"/>
    <property type="match status" value="1"/>
</dbReference>
<dbReference type="InterPro" id="IPR018060">
    <property type="entry name" value="HTH_AraC"/>
</dbReference>
<dbReference type="EMBL" id="CP033433">
    <property type="protein sequence ID" value="AYQ71542.1"/>
    <property type="molecule type" value="Genomic_DNA"/>
</dbReference>
<keyword evidence="8" id="KW-1185">Reference proteome</keyword>
<dbReference type="InterPro" id="IPR009057">
    <property type="entry name" value="Homeodomain-like_sf"/>
</dbReference>
<dbReference type="PANTHER" id="PTHR43280:SF10">
    <property type="entry name" value="REGULATORY PROTEIN POCR"/>
    <property type="match status" value="1"/>
</dbReference>
<dbReference type="InterPro" id="IPR011006">
    <property type="entry name" value="CheY-like_superfamily"/>
</dbReference>
<dbReference type="InterPro" id="IPR018062">
    <property type="entry name" value="HTH_AraC-typ_CS"/>
</dbReference>
<reference evidence="7 8" key="1">
    <citation type="submission" date="2018-10" db="EMBL/GenBank/DDBJ databases">
        <title>Genome Sequence of Cohnella sp.</title>
        <authorList>
            <person name="Srinivasan S."/>
            <person name="Kim M.K."/>
        </authorList>
    </citation>
    <scope>NUCLEOTIDE SEQUENCE [LARGE SCALE GENOMIC DNA]</scope>
    <source>
        <strain evidence="7 8">18JY8-7</strain>
    </source>
</reference>
<dbReference type="GO" id="GO:0043565">
    <property type="term" value="F:sequence-specific DNA binding"/>
    <property type="evidence" value="ECO:0007669"/>
    <property type="project" value="InterPro"/>
</dbReference>
<dbReference type="CDD" id="cd17536">
    <property type="entry name" value="REC_YesN-like"/>
    <property type="match status" value="1"/>
</dbReference>
<dbReference type="SUPFAM" id="SSF52172">
    <property type="entry name" value="CheY-like"/>
    <property type="match status" value="1"/>
</dbReference>
<name>A0A3G3JTK5_9BACL</name>
<dbReference type="PROSITE" id="PS50110">
    <property type="entry name" value="RESPONSE_REGULATORY"/>
    <property type="match status" value="1"/>
</dbReference>
<evidence type="ECO:0000256" key="2">
    <source>
        <dbReference type="ARBA" id="ARBA00023125"/>
    </source>
</evidence>
<keyword evidence="1" id="KW-0805">Transcription regulation</keyword>
<evidence type="ECO:0000313" key="8">
    <source>
        <dbReference type="Proteomes" id="UP000269097"/>
    </source>
</evidence>
<evidence type="ECO:0000313" key="7">
    <source>
        <dbReference type="EMBL" id="AYQ71542.1"/>
    </source>
</evidence>
<feature type="domain" description="HTH araC/xylS-type" evidence="5">
    <location>
        <begin position="434"/>
        <end position="532"/>
    </location>
</feature>
<dbReference type="PANTHER" id="PTHR43280">
    <property type="entry name" value="ARAC-FAMILY TRANSCRIPTIONAL REGULATOR"/>
    <property type="match status" value="1"/>
</dbReference>
<dbReference type="PROSITE" id="PS00041">
    <property type="entry name" value="HTH_ARAC_FAMILY_1"/>
    <property type="match status" value="1"/>
</dbReference>
<proteinExistence type="predicted"/>
<dbReference type="InterPro" id="IPR020449">
    <property type="entry name" value="Tscrpt_reg_AraC-type_HTH"/>
</dbReference>
<keyword evidence="4" id="KW-0597">Phosphoprotein</keyword>
<dbReference type="Gene3D" id="3.40.50.2300">
    <property type="match status" value="1"/>
</dbReference>
<keyword evidence="3" id="KW-0804">Transcription</keyword>
<dbReference type="Proteomes" id="UP000269097">
    <property type="component" value="Chromosome"/>
</dbReference>
<dbReference type="SMART" id="SM00448">
    <property type="entry name" value="REC"/>
    <property type="match status" value="1"/>
</dbReference>
<dbReference type="GO" id="GO:0000160">
    <property type="term" value="P:phosphorelay signal transduction system"/>
    <property type="evidence" value="ECO:0007669"/>
    <property type="project" value="InterPro"/>
</dbReference>
<dbReference type="SMART" id="SM00342">
    <property type="entry name" value="HTH_ARAC"/>
    <property type="match status" value="1"/>
</dbReference>
<evidence type="ECO:0000256" key="4">
    <source>
        <dbReference type="PROSITE-ProRule" id="PRU00169"/>
    </source>
</evidence>
<evidence type="ECO:0000259" key="6">
    <source>
        <dbReference type="PROSITE" id="PS50110"/>
    </source>
</evidence>
<dbReference type="Gene3D" id="1.10.10.60">
    <property type="entry name" value="Homeodomain-like"/>
    <property type="match status" value="2"/>
</dbReference>
<accession>A0A3G3JTK5</accession>
<dbReference type="SUPFAM" id="SSF46689">
    <property type="entry name" value="Homeodomain-like"/>
    <property type="match status" value="2"/>
</dbReference>
<gene>
    <name evidence="7" type="ORF">EAV92_02445</name>
</gene>
<dbReference type="GO" id="GO:0003700">
    <property type="term" value="F:DNA-binding transcription factor activity"/>
    <property type="evidence" value="ECO:0007669"/>
    <property type="project" value="InterPro"/>
</dbReference>